<dbReference type="SMART" id="SM00042">
    <property type="entry name" value="CUB"/>
    <property type="match status" value="3"/>
</dbReference>
<evidence type="ECO:0000256" key="1">
    <source>
        <dbReference type="ARBA" id="ARBA00023157"/>
    </source>
</evidence>
<dbReference type="SMART" id="SM00137">
    <property type="entry name" value="MAM"/>
    <property type="match status" value="2"/>
</dbReference>
<dbReference type="Pfam" id="PF00629">
    <property type="entry name" value="MAM"/>
    <property type="match status" value="2"/>
</dbReference>
<keyword evidence="1" id="KW-1015">Disulfide bond</keyword>
<dbReference type="Gene3D" id="2.60.120.290">
    <property type="entry name" value="Spermadhesin, CUB domain"/>
    <property type="match status" value="3"/>
</dbReference>
<reference evidence="3" key="1">
    <citation type="submission" date="2020-04" db="EMBL/GenBank/DDBJ databases">
        <authorList>
            <person name="Alioto T."/>
            <person name="Alioto T."/>
            <person name="Gomez Garrido J."/>
        </authorList>
    </citation>
    <scope>NUCLEOTIDE SEQUENCE</scope>
    <source>
        <strain evidence="3">A484AB</strain>
    </source>
</reference>
<dbReference type="FunFam" id="2.60.120.290:FF:000005">
    <property type="entry name" value="Procollagen C-endopeptidase enhancer 1"/>
    <property type="match status" value="3"/>
</dbReference>
<accession>A0A6S7HGK0</accession>
<evidence type="ECO:0000256" key="2">
    <source>
        <dbReference type="PROSITE-ProRule" id="PRU00059"/>
    </source>
</evidence>
<comment type="caution">
    <text evidence="2">Lacks conserved residue(s) required for the propagation of feature annotation.</text>
</comment>
<dbReference type="CDD" id="cd00041">
    <property type="entry name" value="CUB"/>
    <property type="match status" value="3"/>
</dbReference>
<name>A0A6S7HGK0_PARCT</name>
<dbReference type="CDD" id="cd06263">
    <property type="entry name" value="MAM"/>
    <property type="match status" value="2"/>
</dbReference>
<dbReference type="Proteomes" id="UP001152795">
    <property type="component" value="Unassembled WGS sequence"/>
</dbReference>
<dbReference type="InterPro" id="IPR013320">
    <property type="entry name" value="ConA-like_dom_sf"/>
</dbReference>
<dbReference type="Pfam" id="PF00431">
    <property type="entry name" value="CUB"/>
    <property type="match status" value="3"/>
</dbReference>
<organism evidence="3 4">
    <name type="scientific">Paramuricea clavata</name>
    <name type="common">Red gorgonian</name>
    <name type="synonym">Violescent sea-whip</name>
    <dbReference type="NCBI Taxonomy" id="317549"/>
    <lineage>
        <taxon>Eukaryota</taxon>
        <taxon>Metazoa</taxon>
        <taxon>Cnidaria</taxon>
        <taxon>Anthozoa</taxon>
        <taxon>Octocorallia</taxon>
        <taxon>Malacalcyonacea</taxon>
        <taxon>Plexauridae</taxon>
        <taxon>Paramuricea</taxon>
    </lineage>
</organism>
<dbReference type="EMBL" id="CACRXK020004330">
    <property type="protein sequence ID" value="CAB4002363.1"/>
    <property type="molecule type" value="Genomic_DNA"/>
</dbReference>
<dbReference type="InterPro" id="IPR000859">
    <property type="entry name" value="CUB_dom"/>
</dbReference>
<dbReference type="GO" id="GO:0016020">
    <property type="term" value="C:membrane"/>
    <property type="evidence" value="ECO:0007669"/>
    <property type="project" value="InterPro"/>
</dbReference>
<feature type="non-terminal residue" evidence="3">
    <location>
        <position position="720"/>
    </location>
</feature>
<evidence type="ECO:0000313" key="4">
    <source>
        <dbReference type="Proteomes" id="UP001152795"/>
    </source>
</evidence>
<dbReference type="OrthoDB" id="5945029at2759"/>
<dbReference type="PROSITE" id="PS01180">
    <property type="entry name" value="CUB"/>
    <property type="match status" value="3"/>
</dbReference>
<dbReference type="PANTHER" id="PTHR23282:SF101">
    <property type="entry name" value="MAM DOMAIN-CONTAINING PROTEIN"/>
    <property type="match status" value="1"/>
</dbReference>
<dbReference type="PANTHER" id="PTHR23282">
    <property type="entry name" value="APICAL ENDOSOMAL GLYCOPROTEIN PRECURSOR"/>
    <property type="match status" value="1"/>
</dbReference>
<keyword evidence="4" id="KW-1185">Reference proteome</keyword>
<dbReference type="PROSITE" id="PS50060">
    <property type="entry name" value="MAM_2"/>
    <property type="match status" value="2"/>
</dbReference>
<dbReference type="InterPro" id="IPR000998">
    <property type="entry name" value="MAM_dom"/>
</dbReference>
<dbReference type="SUPFAM" id="SSF49899">
    <property type="entry name" value="Concanavalin A-like lectins/glucanases"/>
    <property type="match status" value="2"/>
</dbReference>
<evidence type="ECO:0000313" key="3">
    <source>
        <dbReference type="EMBL" id="CAB4002363.1"/>
    </source>
</evidence>
<dbReference type="InterPro" id="IPR051560">
    <property type="entry name" value="MAM_domain-containing"/>
</dbReference>
<protein>
    <submittedName>
        <fullName evidence="3">MAM and LDL-receptor class A domain-containing 2</fullName>
    </submittedName>
</protein>
<gene>
    <name evidence="3" type="ORF">PACLA_8A049237</name>
</gene>
<proteinExistence type="predicted"/>
<dbReference type="SUPFAM" id="SSF49854">
    <property type="entry name" value="Spermadhesin, CUB domain"/>
    <property type="match status" value="3"/>
</dbReference>
<dbReference type="Gene3D" id="2.60.120.200">
    <property type="match status" value="2"/>
</dbReference>
<sequence length="720" mass="79929">MKDNTKIEVLGSTAYVVFYSDYEATEDGFTANFQAVSAPKPPSKGDCDFDNGLCKDWRNDVTGDFQWSLGSGSTPSLLTGPDGDHSGKGQYLFIESSRPRKEGDKARLVSTSLRDARCLTFYYYMYGLIGMGSLRVYLRDSSGKITSLWGRSGDQGRKWKKIQLPLPVDGSTTFKIIFEGVVGRSDYSDIAIDEISFSKQTCKSNDCRRELQGRFGQFVSPNYAIFPNKYPHDNRCAWKITGPAGTKKIVLKFHSFDLEDDTKCSKDFIRISDKNDKQVGPRYCGLYNWGFGVKINGDVANVHFSSNALIARKGFNASFEAILIESKDDCDFDNGLCSWANSKMDDFDWTIKSGRTPSYFTGPSGDYLELGKYAYIESSYRRKGDRAQLTSKLMSGAKCMQFMYNMNGIYMGSINVVQAYGQIRKVLLNISGNRDRPWHKAVVNISDVVLPYKIIIEGVVGDGFTSDAAIDEISFTSGHCPSQTCGDYLTAPYGVIESPNYPGYYPDNAVCEWKINPLPYYGNVGVLFEKFDVENSTSCRNDSVQISDGYKTQVGEKLCGSLQDLQSNSVRVKGASAYVKFTSDSIGAKSGFKATYKASGKRASCGGQLSGAQGNFTSPNYPRHYPVNEICDWEITGSDANLWLEISFKDFNIDDTVVCYYNYLIVYDSIHGNEIGRYCGRYAPAPIVIPSHVTNIRFAASQSSRGFVAEWKMISPNAGA</sequence>
<comment type="caution">
    <text evidence="3">The sequence shown here is derived from an EMBL/GenBank/DDBJ whole genome shotgun (WGS) entry which is preliminary data.</text>
</comment>
<dbReference type="AlphaFoldDB" id="A0A6S7HGK0"/>
<dbReference type="InterPro" id="IPR035914">
    <property type="entry name" value="Sperma_CUB_dom_sf"/>
</dbReference>